<dbReference type="AlphaFoldDB" id="A0A7T7CE12"/>
<keyword evidence="3" id="KW-0067">ATP-binding</keyword>
<dbReference type="GO" id="GO:0016020">
    <property type="term" value="C:membrane"/>
    <property type="evidence" value="ECO:0007669"/>
    <property type="project" value="InterPro"/>
</dbReference>
<dbReference type="InterPro" id="IPR036662">
    <property type="entry name" value="PTS_EIIA_man-typ_sf"/>
</dbReference>
<dbReference type="EMBL" id="CP054706">
    <property type="protein sequence ID" value="QQK78589.1"/>
    <property type="molecule type" value="Genomic_DNA"/>
</dbReference>
<evidence type="ECO:0000256" key="2">
    <source>
        <dbReference type="ARBA" id="ARBA00022741"/>
    </source>
</evidence>
<dbReference type="RefSeq" id="WP_200086909.1">
    <property type="nucleotide sequence ID" value="NZ_CP054706.1"/>
</dbReference>
<dbReference type="Gene3D" id="3.40.50.300">
    <property type="entry name" value="P-loop containing nucleotide triphosphate hydrolases"/>
    <property type="match status" value="1"/>
</dbReference>
<dbReference type="SUPFAM" id="SSF46785">
    <property type="entry name" value="Winged helix' DNA-binding domain"/>
    <property type="match status" value="1"/>
</dbReference>
<evidence type="ECO:0000313" key="7">
    <source>
        <dbReference type="EMBL" id="QQK78589.1"/>
    </source>
</evidence>
<feature type="domain" description="Sigma-54 factor interaction" evidence="5">
    <location>
        <begin position="96"/>
        <end position="303"/>
    </location>
</feature>
<dbReference type="PROSITE" id="PS00676">
    <property type="entry name" value="SIGMA54_INTERACT_2"/>
    <property type="match status" value="1"/>
</dbReference>
<dbReference type="PROSITE" id="PS50045">
    <property type="entry name" value="SIGMA54_INTERACT_4"/>
    <property type="match status" value="1"/>
</dbReference>
<dbReference type="PANTHER" id="PTHR32071:SF38">
    <property type="entry name" value="PSP OPERON TRANSCRIPTIONAL ACTIVATOR"/>
    <property type="match status" value="1"/>
</dbReference>
<dbReference type="Pfam" id="PF00158">
    <property type="entry name" value="Sigma54_activat"/>
    <property type="match status" value="1"/>
</dbReference>
<dbReference type="InterPro" id="IPR003593">
    <property type="entry name" value="AAA+_ATPase"/>
</dbReference>
<dbReference type="GO" id="GO:0003677">
    <property type="term" value="F:DNA binding"/>
    <property type="evidence" value="ECO:0007669"/>
    <property type="project" value="UniProtKB-KW"/>
</dbReference>
<dbReference type="GO" id="GO:0006355">
    <property type="term" value="P:regulation of DNA-templated transcription"/>
    <property type="evidence" value="ECO:0007669"/>
    <property type="project" value="InterPro"/>
</dbReference>
<name>A0A7T7CE12_9BACI</name>
<dbReference type="SMART" id="SM00382">
    <property type="entry name" value="AAA"/>
    <property type="match status" value="1"/>
</dbReference>
<dbReference type="InterPro" id="IPR036390">
    <property type="entry name" value="WH_DNA-bd_sf"/>
</dbReference>
<keyword evidence="4" id="KW-0238">DNA-binding</keyword>
<dbReference type="KEGG" id="scib:HUG20_00790"/>
<dbReference type="InterPro" id="IPR027417">
    <property type="entry name" value="P-loop_NTPase"/>
</dbReference>
<dbReference type="InterPro" id="IPR004701">
    <property type="entry name" value="PTS_EIIA_man-typ"/>
</dbReference>
<accession>A0A7T7CE12</accession>
<feature type="domain" description="PTS EIIA type-4" evidence="6">
    <location>
        <begin position="515"/>
        <end position="642"/>
    </location>
</feature>
<dbReference type="SUPFAM" id="SSF52540">
    <property type="entry name" value="P-loop containing nucleoside triphosphate hydrolases"/>
    <property type="match status" value="1"/>
</dbReference>
<dbReference type="CDD" id="cd00009">
    <property type="entry name" value="AAA"/>
    <property type="match status" value="1"/>
</dbReference>
<evidence type="ECO:0000256" key="3">
    <source>
        <dbReference type="ARBA" id="ARBA00022840"/>
    </source>
</evidence>
<keyword evidence="2" id="KW-0547">Nucleotide-binding</keyword>
<dbReference type="GO" id="GO:0016740">
    <property type="term" value="F:transferase activity"/>
    <property type="evidence" value="ECO:0007669"/>
    <property type="project" value="UniProtKB-KW"/>
</dbReference>
<proteinExistence type="predicted"/>
<evidence type="ECO:0000256" key="4">
    <source>
        <dbReference type="ARBA" id="ARBA00023125"/>
    </source>
</evidence>
<dbReference type="PROSITE" id="PS00675">
    <property type="entry name" value="SIGMA54_INTERACT_1"/>
    <property type="match status" value="1"/>
</dbReference>
<dbReference type="InterPro" id="IPR025943">
    <property type="entry name" value="Sigma_54_int_dom_ATP-bd_2"/>
</dbReference>
<evidence type="ECO:0000259" key="6">
    <source>
        <dbReference type="PROSITE" id="PS51096"/>
    </source>
</evidence>
<dbReference type="InterPro" id="IPR002078">
    <property type="entry name" value="Sigma_54_int"/>
</dbReference>
<keyword evidence="8" id="KW-1185">Reference proteome</keyword>
<evidence type="ECO:0000256" key="1">
    <source>
        <dbReference type="ARBA" id="ARBA00022679"/>
    </source>
</evidence>
<reference evidence="7 8" key="1">
    <citation type="submission" date="2020-06" db="EMBL/GenBank/DDBJ databases">
        <title>Genomic analysis of Salicibibacter sp. NKC21-4.</title>
        <authorList>
            <person name="Oh Y.J."/>
        </authorList>
    </citation>
    <scope>NUCLEOTIDE SEQUENCE [LARGE SCALE GENOMIC DNA]</scope>
    <source>
        <strain evidence="7 8">NKC21-4</strain>
    </source>
</reference>
<dbReference type="Pfam" id="PF03610">
    <property type="entry name" value="EIIA-man"/>
    <property type="match status" value="1"/>
</dbReference>
<sequence>MSKEETVTKKLQEFSDLKPQGVSAREIAVALQINRSTASRYLNDLFQNGQAEKITGKPVRYRRKTSRTPKEIGESLQPLIQQGLAALSYPFQSFHILFTGETGTGKTYLAERLYEIATREGYIKRSTPFITFNCADYAQNPELLVGQIFGIKKGAFTGSVQDEPGLVEQADGGILFLDEIHRLPASAQEMLFYLIDKGVYRRFGEATRERQANITFIGATTQSPERALLITLLRRFSVTLIVPPLRERSHAEREMLLELFLQQEADKMDADLSMEDAGRDKLLHYACPGNIGQLQNDIQIACARAYLRYLNKEFSEVLVGVEDILIKMDEGQTSFPLENEQAKAAQITKGESHSLFPNIYQRLNKKRLELSSAGDMTVESSLQHVVNQYIADLTARYPKVTFSYDVGHDLIDGDLLYALQRAPTVLSPQINRELNEQSMYVIGLHLQNLRNHGRENKQTLPSFSKASKEDRYAAHRLAEYLTETIDLKLPDDEVELLAHFLTPVQQSQSLPNAQTIFVLLVTHGRTTASSMAEVTNTLLGAEVIQSVDMPLEKSAEDTNEEVRVFIDRALASNTYQGVLLLVDMGSLVTMGDTFYSEWGVPVFTVPYVNMPMVMEAGRKSLVQDITVKEVYETTQKAMTAFMSEDHSDPHTRKKRLIATVCFTGEGAAQLLEEWLADQLTDADADVVIRSVRVDPVSRDTSILRQLKDYYDIVAIIGTVFISMDEIPFIPAWELLKQEGTSRLLKLVEVTRQYGVRQGETTQQSHGRGYREIQSGLAEIVTYLNPRLFCTILDKYFPQVQAYYDWDDDRALGMSMHIGVLLDRMIKAHVHGEIEELKQTIPMDNHFQYDQAERSIWEPLVSSLEQSFQIPFPESFVRVSMKISR</sequence>
<dbReference type="GO" id="GO:0005524">
    <property type="term" value="F:ATP binding"/>
    <property type="evidence" value="ECO:0007669"/>
    <property type="project" value="UniProtKB-KW"/>
</dbReference>
<dbReference type="Proteomes" id="UP000595349">
    <property type="component" value="Chromosome"/>
</dbReference>
<evidence type="ECO:0000259" key="5">
    <source>
        <dbReference type="PROSITE" id="PS50045"/>
    </source>
</evidence>
<gene>
    <name evidence="7" type="ORF">HUG20_00790</name>
</gene>
<dbReference type="SUPFAM" id="SSF53062">
    <property type="entry name" value="PTS system fructose IIA component-like"/>
    <property type="match status" value="1"/>
</dbReference>
<dbReference type="PANTHER" id="PTHR32071">
    <property type="entry name" value="TRANSCRIPTIONAL REGULATORY PROTEIN"/>
    <property type="match status" value="1"/>
</dbReference>
<keyword evidence="1" id="KW-0808">Transferase</keyword>
<protein>
    <submittedName>
        <fullName evidence="7">Sigma 54-interacting transcriptional regulator</fullName>
    </submittedName>
</protein>
<organism evidence="7 8">
    <name type="scientific">Salicibibacter cibi</name>
    <dbReference type="NCBI Taxonomy" id="2743001"/>
    <lineage>
        <taxon>Bacteria</taxon>
        <taxon>Bacillati</taxon>
        <taxon>Bacillota</taxon>
        <taxon>Bacilli</taxon>
        <taxon>Bacillales</taxon>
        <taxon>Bacillaceae</taxon>
        <taxon>Salicibibacter</taxon>
    </lineage>
</organism>
<dbReference type="Gene3D" id="3.40.50.510">
    <property type="entry name" value="Phosphotransferase system, mannose-type IIA component"/>
    <property type="match status" value="1"/>
</dbReference>
<dbReference type="GO" id="GO:0009401">
    <property type="term" value="P:phosphoenolpyruvate-dependent sugar phosphotransferase system"/>
    <property type="evidence" value="ECO:0007669"/>
    <property type="project" value="InterPro"/>
</dbReference>
<dbReference type="PROSITE" id="PS51096">
    <property type="entry name" value="PTS_EIIA_TYPE_4"/>
    <property type="match status" value="1"/>
</dbReference>
<evidence type="ECO:0000313" key="8">
    <source>
        <dbReference type="Proteomes" id="UP000595349"/>
    </source>
</evidence>
<dbReference type="Gene3D" id="1.10.8.60">
    <property type="match status" value="1"/>
</dbReference>
<dbReference type="InterPro" id="IPR025662">
    <property type="entry name" value="Sigma_54_int_dom_ATP-bd_1"/>
</dbReference>